<reference evidence="1 2" key="1">
    <citation type="journal article" date="2002" name="DNA Res.">
        <title>Complete genome structure of the thermophilic cyanobacterium Thermosynechococcus elongatus BP-1.</title>
        <authorList>
            <person name="Nakamura Y."/>
            <person name="Kaneko T."/>
            <person name="Sato S."/>
            <person name="Ikeuchi M."/>
            <person name="Katoh H."/>
            <person name="Sasamoto S."/>
            <person name="Watanabe A."/>
            <person name="Iriguchi M."/>
            <person name="Kawashima K."/>
            <person name="Kimura T."/>
            <person name="Kishida Y."/>
            <person name="Kiyokawa C."/>
            <person name="Kohara M."/>
            <person name="Matsumoto M."/>
            <person name="Matsuno A."/>
            <person name="Nakazaki N."/>
            <person name="Shimpo S."/>
            <person name="Sugimoto M."/>
            <person name="Takeuchi C."/>
            <person name="Yamada M."/>
            <person name="Tabata S."/>
        </authorList>
    </citation>
    <scope>NUCLEOTIDE SEQUENCE [LARGE SCALE GENOMIC DNA]</scope>
    <source>
        <strain evidence="2">IAM M-273 / NIES-2133 / BP-1</strain>
    </source>
</reference>
<evidence type="ECO:0000313" key="2">
    <source>
        <dbReference type="Proteomes" id="UP000000440"/>
    </source>
</evidence>
<dbReference type="RefSeq" id="WP_011056146.1">
    <property type="nucleotide sequence ID" value="NC_004113.1"/>
</dbReference>
<sequence length="266" mass="29156">MVTRFEPRRGFLISSVCGILTTLAIAPVMLAQSQGPPAPDQPVETVVADPLQSSFPLPWKWIEDGHAAAVKAKKSLRFTQQTPQYFSPDGRYGAQATLYFRAEPEAQRQQLVSVLEIRDRQSGRRQRIASLKEMPPEFLAEVPQGQGLIAVLVPVGWSATGDRLLVRQVAGLFATDLISDSAWIWQAGVGHVATVYPTAEEYDFATLLGWSTTDPQRVLFQTQTMGNPKVTIWAVDTQGSTQLAQGDRPRVYGTTLPATANAQPQP</sequence>
<dbReference type="AlphaFoldDB" id="Q8DM32"/>
<dbReference type="Proteomes" id="UP000000440">
    <property type="component" value="Chromosome"/>
</dbReference>
<dbReference type="eggNOG" id="ENOG502ZAVG">
    <property type="taxonomic scope" value="Bacteria"/>
</dbReference>
<name>Q8DM32_THEVB</name>
<dbReference type="EMBL" id="BA000039">
    <property type="protein sequence ID" value="BAC07844.1"/>
    <property type="molecule type" value="Genomic_DNA"/>
</dbReference>
<dbReference type="KEGG" id="tel:tlr0291"/>
<proteinExistence type="predicted"/>
<organism evidence="1 2">
    <name type="scientific">Thermosynechococcus vestitus (strain NIES-2133 / IAM M-273 / BP-1)</name>
    <dbReference type="NCBI Taxonomy" id="197221"/>
    <lineage>
        <taxon>Bacteria</taxon>
        <taxon>Bacillati</taxon>
        <taxon>Cyanobacteriota</taxon>
        <taxon>Cyanophyceae</taxon>
        <taxon>Acaryochloridales</taxon>
        <taxon>Thermosynechococcaceae</taxon>
        <taxon>Thermosynechococcus</taxon>
    </lineage>
</organism>
<protein>
    <submittedName>
        <fullName evidence="1">Tlr0291 protein</fullName>
    </submittedName>
</protein>
<accession>Q8DM32</accession>
<keyword evidence="2" id="KW-1185">Reference proteome</keyword>
<gene>
    <name evidence="1" type="ordered locus">tlr0291</name>
</gene>
<evidence type="ECO:0000313" key="1">
    <source>
        <dbReference type="EMBL" id="BAC07844.1"/>
    </source>
</evidence>
<dbReference type="EnsemblBacteria" id="BAC07844">
    <property type="protein sequence ID" value="BAC07844"/>
    <property type="gene ID" value="BAC07844"/>
</dbReference>